<dbReference type="Gene3D" id="3.40.50.2300">
    <property type="match status" value="1"/>
</dbReference>
<gene>
    <name evidence="6" type="ORF">POM88_044300</name>
</gene>
<dbReference type="SUPFAM" id="SSF52172">
    <property type="entry name" value="CheY-like"/>
    <property type="match status" value="1"/>
</dbReference>
<accession>A0AAD8H3P5</accession>
<name>A0AAD8H3P5_9APIA</name>
<proteinExistence type="predicted"/>
<dbReference type="Proteomes" id="UP001237642">
    <property type="component" value="Unassembled WGS sequence"/>
</dbReference>
<comment type="caution">
    <text evidence="4">Lacks conserved residue(s) required for the propagation of feature annotation.</text>
</comment>
<evidence type="ECO:0000256" key="1">
    <source>
        <dbReference type="ARBA" id="ARBA00023012"/>
    </source>
</evidence>
<evidence type="ECO:0000313" key="7">
    <source>
        <dbReference type="Proteomes" id="UP001237642"/>
    </source>
</evidence>
<dbReference type="InterPro" id="IPR011006">
    <property type="entry name" value="CheY-like_superfamily"/>
</dbReference>
<evidence type="ECO:0000256" key="2">
    <source>
        <dbReference type="ARBA" id="ARBA00023015"/>
    </source>
</evidence>
<dbReference type="PANTHER" id="PTHR43874:SF192">
    <property type="entry name" value="TWO-COMPONENT RESPONSE REGULATOR-LIKE APRR1"/>
    <property type="match status" value="1"/>
</dbReference>
<dbReference type="PROSITE" id="PS50110">
    <property type="entry name" value="RESPONSE_REGULATORY"/>
    <property type="match status" value="1"/>
</dbReference>
<evidence type="ECO:0000259" key="5">
    <source>
        <dbReference type="PROSITE" id="PS50110"/>
    </source>
</evidence>
<keyword evidence="1" id="KW-0902">Two-component regulatory system</keyword>
<sequence>MGKNKAGMSEGSSSGHSEIYTDCQKNSKLRILLYDADIQSSQQCSNLLRQCSSNYQVKAVFCASEVMNALNSSCTATGFETDIILAEASLLVSDTGGSRLLRYITQSNDSKHIPVIMMFEEDDVSMIFKGLYNEASVCH</sequence>
<reference evidence="6" key="1">
    <citation type="submission" date="2023-02" db="EMBL/GenBank/DDBJ databases">
        <title>Genome of toxic invasive species Heracleum sosnowskyi carries increased number of genes despite the absence of recent whole-genome duplications.</title>
        <authorList>
            <person name="Schelkunov M."/>
            <person name="Shtratnikova V."/>
            <person name="Makarenko M."/>
            <person name="Klepikova A."/>
            <person name="Omelchenko D."/>
            <person name="Novikova G."/>
            <person name="Obukhova E."/>
            <person name="Bogdanov V."/>
            <person name="Penin A."/>
            <person name="Logacheva M."/>
        </authorList>
    </citation>
    <scope>NUCLEOTIDE SEQUENCE</scope>
    <source>
        <strain evidence="6">Hsosn_3</strain>
        <tissue evidence="6">Leaf</tissue>
    </source>
</reference>
<reference evidence="6" key="2">
    <citation type="submission" date="2023-05" db="EMBL/GenBank/DDBJ databases">
        <authorList>
            <person name="Schelkunov M.I."/>
        </authorList>
    </citation>
    <scope>NUCLEOTIDE SEQUENCE</scope>
    <source>
        <strain evidence="6">Hsosn_3</strain>
        <tissue evidence="6">Leaf</tissue>
    </source>
</reference>
<evidence type="ECO:0000256" key="4">
    <source>
        <dbReference type="PROSITE-ProRule" id="PRU00169"/>
    </source>
</evidence>
<organism evidence="6 7">
    <name type="scientific">Heracleum sosnowskyi</name>
    <dbReference type="NCBI Taxonomy" id="360622"/>
    <lineage>
        <taxon>Eukaryota</taxon>
        <taxon>Viridiplantae</taxon>
        <taxon>Streptophyta</taxon>
        <taxon>Embryophyta</taxon>
        <taxon>Tracheophyta</taxon>
        <taxon>Spermatophyta</taxon>
        <taxon>Magnoliopsida</taxon>
        <taxon>eudicotyledons</taxon>
        <taxon>Gunneridae</taxon>
        <taxon>Pentapetalae</taxon>
        <taxon>asterids</taxon>
        <taxon>campanulids</taxon>
        <taxon>Apiales</taxon>
        <taxon>Apiaceae</taxon>
        <taxon>Apioideae</taxon>
        <taxon>apioid superclade</taxon>
        <taxon>Tordylieae</taxon>
        <taxon>Tordyliinae</taxon>
        <taxon>Heracleum</taxon>
    </lineage>
</organism>
<keyword evidence="3" id="KW-0804">Transcription</keyword>
<keyword evidence="2" id="KW-0805">Transcription regulation</keyword>
<dbReference type="InterPro" id="IPR045279">
    <property type="entry name" value="ARR-like"/>
</dbReference>
<dbReference type="GO" id="GO:0000160">
    <property type="term" value="P:phosphorelay signal transduction system"/>
    <property type="evidence" value="ECO:0007669"/>
    <property type="project" value="UniProtKB-KW"/>
</dbReference>
<protein>
    <submittedName>
        <fullName evidence="6">Two-component response regulator-like APRR1</fullName>
    </submittedName>
</protein>
<evidence type="ECO:0000256" key="3">
    <source>
        <dbReference type="ARBA" id="ARBA00023163"/>
    </source>
</evidence>
<keyword evidence="7" id="KW-1185">Reference proteome</keyword>
<dbReference type="GO" id="GO:0009736">
    <property type="term" value="P:cytokinin-activated signaling pathway"/>
    <property type="evidence" value="ECO:0007669"/>
    <property type="project" value="InterPro"/>
</dbReference>
<evidence type="ECO:0000313" key="6">
    <source>
        <dbReference type="EMBL" id="KAK1359826.1"/>
    </source>
</evidence>
<comment type="caution">
    <text evidence="6">The sequence shown here is derived from an EMBL/GenBank/DDBJ whole genome shotgun (WGS) entry which is preliminary data.</text>
</comment>
<dbReference type="PANTHER" id="PTHR43874">
    <property type="entry name" value="TWO-COMPONENT RESPONSE REGULATOR"/>
    <property type="match status" value="1"/>
</dbReference>
<feature type="domain" description="Response regulatory" evidence="5">
    <location>
        <begin position="30"/>
        <end position="139"/>
    </location>
</feature>
<dbReference type="AlphaFoldDB" id="A0AAD8H3P5"/>
<dbReference type="EMBL" id="JAUIZM010000010">
    <property type="protein sequence ID" value="KAK1359826.1"/>
    <property type="molecule type" value="Genomic_DNA"/>
</dbReference>
<dbReference type="InterPro" id="IPR001789">
    <property type="entry name" value="Sig_transdc_resp-reg_receiver"/>
</dbReference>